<comment type="caution">
    <text evidence="2">The sequence shown here is derived from an EMBL/GenBank/DDBJ whole genome shotgun (WGS) entry which is preliminary data.</text>
</comment>
<evidence type="ECO:0008006" key="4">
    <source>
        <dbReference type="Google" id="ProtNLM"/>
    </source>
</evidence>
<evidence type="ECO:0000313" key="2">
    <source>
        <dbReference type="EMBL" id="KAB2817882.1"/>
    </source>
</evidence>
<reference evidence="2 3" key="1">
    <citation type="submission" date="2019-10" db="EMBL/GenBank/DDBJ databases">
        <title>Genome sequence of Phaeocystidibacter marisrubri JCM30614 (type strain).</title>
        <authorList>
            <person name="Bowman J.P."/>
        </authorList>
    </citation>
    <scope>NUCLEOTIDE SEQUENCE [LARGE SCALE GENOMIC DNA]</scope>
    <source>
        <strain evidence="2 3">JCM 30614</strain>
    </source>
</reference>
<accession>A0A6L3ZIP9</accession>
<dbReference type="SUPFAM" id="SSF56935">
    <property type="entry name" value="Porins"/>
    <property type="match status" value="1"/>
</dbReference>
<protein>
    <recommendedName>
        <fullName evidence="4">Porin</fullName>
    </recommendedName>
</protein>
<feature type="chain" id="PRO_5026662434" description="Porin" evidence="1">
    <location>
        <begin position="24"/>
        <end position="422"/>
    </location>
</feature>
<dbReference type="EMBL" id="WBVQ01000001">
    <property type="protein sequence ID" value="KAB2817882.1"/>
    <property type="molecule type" value="Genomic_DNA"/>
</dbReference>
<evidence type="ECO:0000313" key="3">
    <source>
        <dbReference type="Proteomes" id="UP000484164"/>
    </source>
</evidence>
<proteinExistence type="predicted"/>
<organism evidence="2 3">
    <name type="scientific">Phaeocystidibacter marisrubri</name>
    <dbReference type="NCBI Taxonomy" id="1577780"/>
    <lineage>
        <taxon>Bacteria</taxon>
        <taxon>Pseudomonadati</taxon>
        <taxon>Bacteroidota</taxon>
        <taxon>Flavobacteriia</taxon>
        <taxon>Flavobacteriales</taxon>
        <taxon>Phaeocystidibacteraceae</taxon>
        <taxon>Phaeocystidibacter</taxon>
    </lineage>
</organism>
<feature type="signal peptide" evidence="1">
    <location>
        <begin position="1"/>
        <end position="23"/>
    </location>
</feature>
<dbReference type="AlphaFoldDB" id="A0A6L3ZIP9"/>
<keyword evidence="3" id="KW-1185">Reference proteome</keyword>
<keyword evidence="1" id="KW-0732">Signal</keyword>
<evidence type="ECO:0000256" key="1">
    <source>
        <dbReference type="SAM" id="SignalP"/>
    </source>
</evidence>
<dbReference type="RefSeq" id="WP_151692570.1">
    <property type="nucleotide sequence ID" value="NZ_BMGX01000002.1"/>
</dbReference>
<dbReference type="Proteomes" id="UP000484164">
    <property type="component" value="Unassembled WGS sequence"/>
</dbReference>
<name>A0A6L3ZIP9_9FLAO</name>
<dbReference type="OrthoDB" id="638836at2"/>
<gene>
    <name evidence="2" type="ORF">F8C82_05620</name>
</gene>
<sequence>MKLSRMRTWVIALTALTAVPALAQQPEMQYFRPAGLEGLNVFETPKQNNVPFTGLKVRVGGDFALQFQGLSHKTGSGDTLIDMASNFNLPTANLNIDVQLADGVRMNLVTYLSSRHHNEAWVKGGYIQMDKLDFIQEGFLSGFMDIATIKIGLDEINYGDAHFRRSDNARAIYNPFVGNYIMDAFTTEAFGEVNIQTNGFIGVVGVSNGNLNQTVNSGDKDLGPSIYGKLGYDSQLNDDLRVRLTGSFLNSPTFGNGTYLYKGDRTGARYYWVMTPEGGSDNFRSGRFAPSFTKFSSIQINPFVKWKGLEFFGIYEMVMGDVNETVTGGSYTQLAGELLYRFGAEERFYLGGRYNLVTGNASENAADQEISRMNFGGGWFMTDNVMVKVEYVNQQYSGDGFNGSVLQEGKFDGFMLEAVIGF</sequence>